<dbReference type="EMBL" id="VFPM01000002">
    <property type="protein sequence ID" value="TQM62322.1"/>
    <property type="molecule type" value="Genomic_DNA"/>
</dbReference>
<protein>
    <submittedName>
        <fullName evidence="1">Uncharacterized protein</fullName>
    </submittedName>
</protein>
<evidence type="ECO:0000313" key="1">
    <source>
        <dbReference type="EMBL" id="TQM62322.1"/>
    </source>
</evidence>
<name>A0A543HVJ4_9MICO</name>
<dbReference type="OrthoDB" id="5141713at2"/>
<proteinExistence type="predicted"/>
<dbReference type="InterPro" id="IPR043777">
    <property type="entry name" value="DUF5719"/>
</dbReference>
<dbReference type="RefSeq" id="WP_141844432.1">
    <property type="nucleotide sequence ID" value="NZ_VFPM01000002.1"/>
</dbReference>
<dbReference type="Pfam" id="PF18986">
    <property type="entry name" value="DUF5719"/>
    <property type="match status" value="1"/>
</dbReference>
<gene>
    <name evidence="1" type="ORF">FBY41_2353</name>
</gene>
<keyword evidence="2" id="KW-1185">Reference proteome</keyword>
<accession>A0A543HVJ4</accession>
<dbReference type="AlphaFoldDB" id="A0A543HVJ4"/>
<comment type="caution">
    <text evidence="1">The sequence shown here is derived from an EMBL/GenBank/DDBJ whole genome shotgun (WGS) entry which is preliminary data.</text>
</comment>
<dbReference type="Proteomes" id="UP000316747">
    <property type="component" value="Unassembled WGS sequence"/>
</dbReference>
<reference evidence="1 2" key="1">
    <citation type="submission" date="2019-06" db="EMBL/GenBank/DDBJ databases">
        <title>Genome sequencing of plant associated microbes to promote plant fitness in Sorghum bicolor and Oryza sativa.</title>
        <authorList>
            <person name="Coleman-Derr D."/>
        </authorList>
    </citation>
    <scope>NUCLEOTIDE SEQUENCE [LARGE SCALE GENOMIC DNA]</scope>
    <source>
        <strain evidence="1 2">KV-663</strain>
    </source>
</reference>
<organism evidence="1 2">
    <name type="scientific">Humibacillus xanthopallidus</name>
    <dbReference type="NCBI Taxonomy" id="412689"/>
    <lineage>
        <taxon>Bacteria</taxon>
        <taxon>Bacillati</taxon>
        <taxon>Actinomycetota</taxon>
        <taxon>Actinomycetes</taxon>
        <taxon>Micrococcales</taxon>
        <taxon>Intrasporangiaceae</taxon>
        <taxon>Humibacillus</taxon>
    </lineage>
</organism>
<evidence type="ECO:0000313" key="2">
    <source>
        <dbReference type="Proteomes" id="UP000316747"/>
    </source>
</evidence>
<sequence>MSRLGRAARVGALVVVAAGIAVGAAKVPGTVELAPARGQAGLPEVSDVLVGEAALVCPGQQRLGASGLRDVAGDVRVAASPASADTLRAAGVTPPSGAGQVDLESGASGAVLATGATIDGLVGAAVNATPPVIARAMGALAPGLVATQVWRRTGDDDRGLVVTPCGLPAADAWLLGGGAGASRTERLVVSNPGANAVTVAFDVFGRAGPVATAEGRSVSVPPRDRVVVSLDALAPDEAAPAVHVIATGGVVSAVLSDQWIEGATPRGIDDSVPASPPATAQVVAGLDVTGTTSLRLVNPGTAGEALVQVTVLTDRGPTQPAELRAVRVPAGATADVPVALRPGAYGLRISSDRPVTAAAWTERRAASADRMGDFAWMPATPAVRGLAGAVLPAVDGATKRLLLSAGARGGDVEVQIATGAERRSVAVAVRADSTAVVDLGRADRVWVAARDGDVRAAVSVVGVDAGVPQVAAVPLVPAPVTAVSVPVRQVGS</sequence>